<accession>A0ABQ5DFZ6</accession>
<comment type="similarity">
    <text evidence="2">Belongs to the RNase E/G family.</text>
</comment>
<evidence type="ECO:0000256" key="8">
    <source>
        <dbReference type="ARBA" id="ARBA00022884"/>
    </source>
</evidence>
<feature type="domain" description="RNA-binding protein AU-1/Ribonuclease E/G" evidence="10">
    <location>
        <begin position="41"/>
        <end position="85"/>
    </location>
</feature>
<evidence type="ECO:0000256" key="6">
    <source>
        <dbReference type="ARBA" id="ARBA00022801"/>
    </source>
</evidence>
<dbReference type="PANTHER" id="PTHR30001">
    <property type="entry name" value="RIBONUCLEASE"/>
    <property type="match status" value="1"/>
</dbReference>
<evidence type="ECO:0000256" key="9">
    <source>
        <dbReference type="ARBA" id="ARBA00023436"/>
    </source>
</evidence>
<keyword evidence="3" id="KW-0540">Nuclease</keyword>
<proteinExistence type="inferred from homology"/>
<evidence type="ECO:0000256" key="5">
    <source>
        <dbReference type="ARBA" id="ARBA00022759"/>
    </source>
</evidence>
<dbReference type="InterPro" id="IPR004659">
    <property type="entry name" value="RNase_E/G"/>
</dbReference>
<evidence type="ECO:0000313" key="12">
    <source>
        <dbReference type="Proteomes" id="UP001151760"/>
    </source>
</evidence>
<dbReference type="Proteomes" id="UP001151760">
    <property type="component" value="Unassembled WGS sequence"/>
</dbReference>
<comment type="cofactor">
    <cofactor evidence="1">
        <name>Mg(2+)</name>
        <dbReference type="ChEBI" id="CHEBI:18420"/>
    </cofactor>
</comment>
<keyword evidence="7" id="KW-0460">Magnesium</keyword>
<organism evidence="11 12">
    <name type="scientific">Tanacetum coccineum</name>
    <dbReference type="NCBI Taxonomy" id="301880"/>
    <lineage>
        <taxon>Eukaryota</taxon>
        <taxon>Viridiplantae</taxon>
        <taxon>Streptophyta</taxon>
        <taxon>Embryophyta</taxon>
        <taxon>Tracheophyta</taxon>
        <taxon>Spermatophyta</taxon>
        <taxon>Magnoliopsida</taxon>
        <taxon>eudicotyledons</taxon>
        <taxon>Gunneridae</taxon>
        <taxon>Pentapetalae</taxon>
        <taxon>asterids</taxon>
        <taxon>campanulids</taxon>
        <taxon>Asterales</taxon>
        <taxon>Asteraceae</taxon>
        <taxon>Asteroideae</taxon>
        <taxon>Anthemideae</taxon>
        <taxon>Anthemidinae</taxon>
        <taxon>Tanacetum</taxon>
    </lineage>
</organism>
<dbReference type="InterPro" id="IPR019307">
    <property type="entry name" value="RNA-bd_AU-1/RNase_E/G"/>
</dbReference>
<name>A0ABQ5DFZ6_9ASTR</name>
<keyword evidence="6" id="KW-0378">Hydrolase</keyword>
<evidence type="ECO:0000256" key="2">
    <source>
        <dbReference type="ARBA" id="ARBA00005522"/>
    </source>
</evidence>
<reference evidence="11" key="2">
    <citation type="submission" date="2022-01" db="EMBL/GenBank/DDBJ databases">
        <authorList>
            <person name="Yamashiro T."/>
            <person name="Shiraishi A."/>
            <person name="Satake H."/>
            <person name="Nakayama K."/>
        </authorList>
    </citation>
    <scope>NUCLEOTIDE SEQUENCE</scope>
</reference>
<keyword evidence="4" id="KW-0479">Metal-binding</keyword>
<dbReference type="Pfam" id="PF10150">
    <property type="entry name" value="RNase_E_G"/>
    <property type="match status" value="1"/>
</dbReference>
<keyword evidence="5" id="KW-0255">Endonuclease</keyword>
<evidence type="ECO:0000256" key="1">
    <source>
        <dbReference type="ARBA" id="ARBA00001946"/>
    </source>
</evidence>
<evidence type="ECO:0000256" key="7">
    <source>
        <dbReference type="ARBA" id="ARBA00022842"/>
    </source>
</evidence>
<comment type="function">
    <text evidence="9">Involved in intercistronic processing of primary transcripts from chloroplast operons. The endonucleolytic activity of the enzyme depends on the number of phosphates at the 5' end, is inhibited by structured RNA, and preferentially cleaves A/U-rich sequences.</text>
</comment>
<reference evidence="11" key="1">
    <citation type="journal article" date="2022" name="Int. J. Mol. Sci.">
        <title>Draft Genome of Tanacetum Coccineum: Genomic Comparison of Closely Related Tanacetum-Family Plants.</title>
        <authorList>
            <person name="Yamashiro T."/>
            <person name="Shiraishi A."/>
            <person name="Nakayama K."/>
            <person name="Satake H."/>
        </authorList>
    </citation>
    <scope>NUCLEOTIDE SEQUENCE</scope>
</reference>
<dbReference type="PANTHER" id="PTHR30001:SF1">
    <property type="entry name" value="RIBONUCLEASE E_G-LIKE PROTEIN, CHLOROPLASTIC"/>
    <property type="match status" value="1"/>
</dbReference>
<keyword evidence="8" id="KW-0694">RNA-binding</keyword>
<sequence length="109" mass="12675">MIQFRGEDVRYVDEGAEGATPVMLHGAMGQTRFVVQDLFNDKVTSYLQEIAPDLCERVELYTKKNPLFDEYNIENELNNMLTKRFMEGELVMEELPWTSLAYLRISQSC</sequence>
<dbReference type="EMBL" id="BQNB010015075">
    <property type="protein sequence ID" value="GJT35724.1"/>
    <property type="molecule type" value="Genomic_DNA"/>
</dbReference>
<protein>
    <submittedName>
        <fullName evidence="11">Ribonuclease E/G-like protein, chloroplastic isoform X1</fullName>
    </submittedName>
</protein>
<evidence type="ECO:0000313" key="11">
    <source>
        <dbReference type="EMBL" id="GJT35724.1"/>
    </source>
</evidence>
<comment type="caution">
    <text evidence="11">The sequence shown here is derived from an EMBL/GenBank/DDBJ whole genome shotgun (WGS) entry which is preliminary data.</text>
</comment>
<keyword evidence="12" id="KW-1185">Reference proteome</keyword>
<evidence type="ECO:0000256" key="4">
    <source>
        <dbReference type="ARBA" id="ARBA00022723"/>
    </source>
</evidence>
<evidence type="ECO:0000256" key="3">
    <source>
        <dbReference type="ARBA" id="ARBA00022722"/>
    </source>
</evidence>
<gene>
    <name evidence="11" type="ORF">Tco_0926143</name>
</gene>
<evidence type="ECO:0000259" key="10">
    <source>
        <dbReference type="Pfam" id="PF10150"/>
    </source>
</evidence>